<organism evidence="3 4">
    <name type="scientific">Sapientia aquatica</name>
    <dbReference type="NCBI Taxonomy" id="1549640"/>
    <lineage>
        <taxon>Bacteria</taxon>
        <taxon>Pseudomonadati</taxon>
        <taxon>Pseudomonadota</taxon>
        <taxon>Betaproteobacteria</taxon>
        <taxon>Burkholderiales</taxon>
        <taxon>Oxalobacteraceae</taxon>
        <taxon>Sapientia</taxon>
    </lineage>
</organism>
<feature type="region of interest" description="Disordered" evidence="1">
    <location>
        <begin position="47"/>
        <end position="66"/>
    </location>
</feature>
<feature type="signal peptide" evidence="2">
    <location>
        <begin position="1"/>
        <end position="24"/>
    </location>
</feature>
<accession>A0A4R5W2E7</accession>
<evidence type="ECO:0000313" key="4">
    <source>
        <dbReference type="Proteomes" id="UP000294829"/>
    </source>
</evidence>
<proteinExistence type="predicted"/>
<dbReference type="EMBL" id="SMYL01000003">
    <property type="protein sequence ID" value="TDK66606.1"/>
    <property type="molecule type" value="Genomic_DNA"/>
</dbReference>
<gene>
    <name evidence="3" type="ORF">E2I14_09095</name>
</gene>
<protein>
    <recommendedName>
        <fullName evidence="5">DUF2782 domain-containing protein</fullName>
    </recommendedName>
</protein>
<evidence type="ECO:0000313" key="3">
    <source>
        <dbReference type="EMBL" id="TDK66606.1"/>
    </source>
</evidence>
<feature type="compositionally biased region" description="Polar residues" evidence="1">
    <location>
        <begin position="83"/>
        <end position="101"/>
    </location>
</feature>
<feature type="compositionally biased region" description="Low complexity" evidence="1">
    <location>
        <begin position="49"/>
        <end position="66"/>
    </location>
</feature>
<evidence type="ECO:0000256" key="2">
    <source>
        <dbReference type="SAM" id="SignalP"/>
    </source>
</evidence>
<dbReference type="OrthoDB" id="8778878at2"/>
<keyword evidence="2" id="KW-0732">Signal</keyword>
<name>A0A4R5W2E7_9BURK</name>
<dbReference type="RefSeq" id="WP_133327657.1">
    <property type="nucleotide sequence ID" value="NZ_SMYL01000003.1"/>
</dbReference>
<sequence>MITTLKSLFALTCFCVINATTALAQQSPSDVPPRMDKLDEVSDPAVTNTKKAVTKQTEQTTQTGEQTEVKVTNGVGTYIVKPNQSVGNSLPGDAQSSSNHAVQWVVKSWGGSKSTEPKDNEPEVLPPNPNPLPPQK</sequence>
<dbReference type="AlphaFoldDB" id="A0A4R5W2E7"/>
<feature type="region of interest" description="Disordered" evidence="1">
    <location>
        <begin position="83"/>
        <end position="136"/>
    </location>
</feature>
<evidence type="ECO:0000256" key="1">
    <source>
        <dbReference type="SAM" id="MobiDB-lite"/>
    </source>
</evidence>
<dbReference type="Proteomes" id="UP000294829">
    <property type="component" value="Unassembled WGS sequence"/>
</dbReference>
<comment type="caution">
    <text evidence="3">The sequence shown here is derived from an EMBL/GenBank/DDBJ whole genome shotgun (WGS) entry which is preliminary data.</text>
</comment>
<feature type="chain" id="PRO_5020221924" description="DUF2782 domain-containing protein" evidence="2">
    <location>
        <begin position="25"/>
        <end position="136"/>
    </location>
</feature>
<reference evidence="3 4" key="1">
    <citation type="submission" date="2019-03" db="EMBL/GenBank/DDBJ databases">
        <title>Sapientia aquatica gen. nov., sp. nov., isolated from a crater lake.</title>
        <authorList>
            <person name="Felfoldi T."/>
            <person name="Szabo A."/>
            <person name="Toth E."/>
            <person name="Schumann P."/>
            <person name="Keki Z."/>
            <person name="Marialigeti K."/>
            <person name="Mathe I."/>
        </authorList>
    </citation>
    <scope>NUCLEOTIDE SEQUENCE [LARGE SCALE GENOMIC DNA]</scope>
    <source>
        <strain evidence="3 4">SA-152</strain>
    </source>
</reference>
<feature type="compositionally biased region" description="Pro residues" evidence="1">
    <location>
        <begin position="124"/>
        <end position="136"/>
    </location>
</feature>
<evidence type="ECO:0008006" key="5">
    <source>
        <dbReference type="Google" id="ProtNLM"/>
    </source>
</evidence>
<keyword evidence="4" id="KW-1185">Reference proteome</keyword>